<reference evidence="1 2" key="1">
    <citation type="journal article" date="2012" name="FEMS Yeast Res.">
        <title>The genome sequence of the wine yeast VIN7 reveals an allotriploid hybrid genome with Saccharomyces cerevisiae and Saccharomyces kudriavzevii origins.</title>
        <authorList>
            <person name="Borneman A.R."/>
            <person name="Desany B.A."/>
            <person name="Riches D."/>
            <person name="Affourtit J.P."/>
            <person name="Forgan A.H."/>
            <person name="Pretorius I.S."/>
            <person name="Egholm M."/>
            <person name="Chambers P.J."/>
        </authorList>
    </citation>
    <scope>NUCLEOTIDE SEQUENCE [LARGE SCALE GENOMIC DNA]</scope>
    <source>
        <strain evidence="1 2">VIN7</strain>
    </source>
</reference>
<dbReference type="HOGENOM" id="CLU_096885_0_0_1"/>
<gene>
    <name evidence="1" type="ORF">VIN7_10487</name>
</gene>
<dbReference type="EMBL" id="AGVY01000387">
    <property type="protein sequence ID" value="EHM99808.1"/>
    <property type="molecule type" value="Genomic_DNA"/>
</dbReference>
<comment type="caution">
    <text evidence="1">The sequence shown here is derived from an EMBL/GenBank/DDBJ whole genome shotgun (WGS) entry which is preliminary data.</text>
</comment>
<sequence length="181" mass="20625">MTSGTEEQWERIRQLEQEHVEVYKELLVALDKLYLTRKHDHTIALSSSQQRLLETRHQLEISLEKSGVLIRLLEKPDSSNILFTKLQNLLDESNSLDSQLLQSLGAQSSLHEQLAKSRLQRDQLMSNLIEVSSKFPKATPSPEDGDTAGNQVEMEKENETIQELIIALQIHSGYTDISYAI</sequence>
<protein>
    <submittedName>
        <fullName evidence="1">Mcm16p</fullName>
    </submittedName>
</protein>
<dbReference type="Pfam" id="PF20993">
    <property type="entry name" value="CENPH"/>
    <property type="match status" value="1"/>
</dbReference>
<accession>H0H2C7</accession>
<dbReference type="InterPro" id="IPR048744">
    <property type="entry name" value="MCM16"/>
</dbReference>
<dbReference type="PhylomeDB" id="H0H2C7"/>
<keyword evidence="2" id="KW-1185">Reference proteome</keyword>
<organism evidence="1 2">
    <name type="scientific">Saccharomyces cerevisiae x Saccharomyces kudriavzevii (strain VIN7)</name>
    <name type="common">Yeast</name>
    <dbReference type="NCBI Taxonomy" id="1095631"/>
    <lineage>
        <taxon>Eukaryota</taxon>
        <taxon>Fungi</taxon>
        <taxon>Dikarya</taxon>
        <taxon>Ascomycota</taxon>
        <taxon>Saccharomycotina</taxon>
        <taxon>Saccharomycetes</taxon>
        <taxon>Saccharomycetales</taxon>
        <taxon>Saccharomycetaceae</taxon>
        <taxon>Saccharomyces</taxon>
    </lineage>
</organism>
<dbReference type="OrthoDB" id="4035717at2759"/>
<evidence type="ECO:0000313" key="1">
    <source>
        <dbReference type="EMBL" id="EHM99808.1"/>
    </source>
</evidence>
<name>H0H2C7_SACCK</name>
<evidence type="ECO:0000313" key="2">
    <source>
        <dbReference type="Proteomes" id="UP000009009"/>
    </source>
</evidence>
<dbReference type="Proteomes" id="UP000009009">
    <property type="component" value="Unassembled WGS sequence"/>
</dbReference>
<dbReference type="AlphaFoldDB" id="H0H2C7"/>
<proteinExistence type="predicted"/>